<feature type="transmembrane region" description="Helical" evidence="2">
    <location>
        <begin position="119"/>
        <end position="139"/>
    </location>
</feature>
<name>A0A3S8UAG6_9RHOB</name>
<dbReference type="RefSeq" id="WP_125326731.1">
    <property type="nucleotide sequence ID" value="NZ_CP034328.1"/>
</dbReference>
<evidence type="ECO:0000256" key="2">
    <source>
        <dbReference type="SAM" id="Phobius"/>
    </source>
</evidence>
<gene>
    <name evidence="3" type="primary">ccmI</name>
    <name evidence="3" type="ORF">EI545_17940</name>
</gene>
<evidence type="ECO:0000313" key="3">
    <source>
        <dbReference type="EMBL" id="AZL60539.1"/>
    </source>
</evidence>
<keyword evidence="2" id="KW-1133">Transmembrane helix</keyword>
<dbReference type="NCBIfam" id="TIGR03142">
    <property type="entry name" value="cytochro_ccmI"/>
    <property type="match status" value="1"/>
</dbReference>
<dbReference type="EMBL" id="CP034328">
    <property type="protein sequence ID" value="AZL60539.1"/>
    <property type="molecule type" value="Genomic_DNA"/>
</dbReference>
<dbReference type="SUPFAM" id="SSF48452">
    <property type="entry name" value="TPR-like"/>
    <property type="match status" value="1"/>
</dbReference>
<dbReference type="AlphaFoldDB" id="A0A3S8UAG6"/>
<dbReference type="KEGG" id="taw:EI545_17940"/>
<evidence type="ECO:0000313" key="4">
    <source>
        <dbReference type="Proteomes" id="UP000282002"/>
    </source>
</evidence>
<keyword evidence="2" id="KW-0812">Transmembrane</keyword>
<keyword evidence="1" id="KW-0201">Cytochrome c-type biogenesis</keyword>
<feature type="transmembrane region" description="Helical" evidence="2">
    <location>
        <begin position="29"/>
        <end position="48"/>
    </location>
</feature>
<accession>A0A3S8UAG6</accession>
<protein>
    <submittedName>
        <fullName evidence="3">C-type cytochrome biogenesis protein CcmI</fullName>
    </submittedName>
</protein>
<dbReference type="InterPro" id="IPR011990">
    <property type="entry name" value="TPR-like_helical_dom_sf"/>
</dbReference>
<dbReference type="Proteomes" id="UP000282002">
    <property type="component" value="Chromosome"/>
</dbReference>
<dbReference type="GO" id="GO:0017004">
    <property type="term" value="P:cytochrome complex assembly"/>
    <property type="evidence" value="ECO:0007669"/>
    <property type="project" value="UniProtKB-KW"/>
</dbReference>
<reference evidence="3 4" key="1">
    <citation type="submission" date="2018-12" db="EMBL/GenBank/DDBJ databases">
        <title>Complete genome sequencing of Tabrizicola sp. K13M18.</title>
        <authorList>
            <person name="Bae J.-W."/>
        </authorList>
    </citation>
    <scope>NUCLEOTIDE SEQUENCE [LARGE SCALE GENOMIC DNA]</scope>
    <source>
        <strain evidence="3 4">K13M18</strain>
    </source>
</reference>
<organism evidence="3 4">
    <name type="scientific">Tabrizicola piscis</name>
    <dbReference type="NCBI Taxonomy" id="2494374"/>
    <lineage>
        <taxon>Bacteria</taxon>
        <taxon>Pseudomonadati</taxon>
        <taxon>Pseudomonadota</taxon>
        <taxon>Alphaproteobacteria</taxon>
        <taxon>Rhodobacterales</taxon>
        <taxon>Paracoccaceae</taxon>
        <taxon>Tabrizicola</taxon>
    </lineage>
</organism>
<dbReference type="Gene3D" id="1.25.40.10">
    <property type="entry name" value="Tetratricopeptide repeat domain"/>
    <property type="match status" value="1"/>
</dbReference>
<dbReference type="OrthoDB" id="9815847at2"/>
<proteinExistence type="predicted"/>
<sequence length="422" mass="44566">MPLSWRRQNHYVTGMQGGGIGQVMANTGFWALAVVLAAVVLAILVLAARRGGTRGLRGAADIVIYKDQLAEIDRDLARGTITADEATRLRGEVGYRLLEADRADGGAAMARNDVAPGGMPWVALGLTAVIVLAGSVFVYDRLGAPGYPDLPLQARLAGLDAAIAARPSQAEELARLGVTDDPALAALRSSLAGEADATALRAAFASRFGAGEIGAAVITSERLLTVLGADATAADHANRALALVAEAQGYVSPEAEAELRAALTLDLTNEVARYLVGEMFLQGGRFDQAFRFWRPLAEDGDPNAPWVASIRERIGMVADLAGIRYELPGAAGPSAGDMAAAAEMSPEDRQAMIEGMVAQLSDRLASDGGSVEDWERLIRSLAVLERLDDAQRIYDEAMLRFEGRPAELSFLRMAAVESGLNP</sequence>
<evidence type="ECO:0000256" key="1">
    <source>
        <dbReference type="ARBA" id="ARBA00022748"/>
    </source>
</evidence>
<dbReference type="InterPro" id="IPR017560">
    <property type="entry name" value="Cyt_c_biogenesis_CcmI"/>
</dbReference>
<keyword evidence="2" id="KW-0472">Membrane</keyword>
<keyword evidence="4" id="KW-1185">Reference proteome</keyword>